<dbReference type="GO" id="GO:0005576">
    <property type="term" value="C:extracellular region"/>
    <property type="evidence" value="ECO:0007669"/>
    <property type="project" value="UniProtKB-SubCell"/>
</dbReference>
<evidence type="ECO:0000256" key="1">
    <source>
        <dbReference type="ARBA" id="ARBA00004613"/>
    </source>
</evidence>
<gene>
    <name evidence="8" type="ORF">D0863_08528</name>
</gene>
<keyword evidence="7" id="KW-1133">Transmembrane helix</keyword>
<accession>A0A3M7DPI3</accession>
<comment type="subcellular location">
    <subcellularLocation>
        <location evidence="1">Secreted</location>
    </subcellularLocation>
</comment>
<sequence length="305" mass="34293">MYVSMTMNENEKRPLLDQPQNASEAEAQEPSLAELQRNVFRAQREYMRAWSRTTSGKWHKRIMFGVTALLLFFAAFCMAVIIQDSLDDDIPSTYTGKVPLEAHISKLNWAREKDLHMLIYFSVSKCPDARDCLHDMILPAMQNVSHKVDFKLSYIGNVTDHDDGVLCKHGEGECLGNIIELCAAKQYPDPKIYLGFTMCMARDFEEIPEKQLVQDCALEHGISMEKLNDCTVNDDGALSVDMLKESFNRSATAGVTKSCTVRLNNKIRCIRDGGEWKDCDGGSSAKDLVADINAESKKLWQGYAG</sequence>
<evidence type="ECO:0008006" key="10">
    <source>
        <dbReference type="Google" id="ProtNLM"/>
    </source>
</evidence>
<dbReference type="GO" id="GO:0016671">
    <property type="term" value="F:oxidoreductase activity, acting on a sulfur group of donors, disulfide as acceptor"/>
    <property type="evidence" value="ECO:0007669"/>
    <property type="project" value="InterPro"/>
</dbReference>
<dbReference type="Pfam" id="PF03227">
    <property type="entry name" value="GILT"/>
    <property type="match status" value="1"/>
</dbReference>
<proteinExistence type="inferred from homology"/>
<keyword evidence="4" id="KW-0732">Signal</keyword>
<evidence type="ECO:0000256" key="6">
    <source>
        <dbReference type="SAM" id="MobiDB-lite"/>
    </source>
</evidence>
<dbReference type="InterPro" id="IPR004911">
    <property type="entry name" value="Interferon-induced_GILT"/>
</dbReference>
<evidence type="ECO:0000256" key="4">
    <source>
        <dbReference type="ARBA" id="ARBA00022729"/>
    </source>
</evidence>
<keyword evidence="7" id="KW-0812">Transmembrane</keyword>
<evidence type="ECO:0000313" key="9">
    <source>
        <dbReference type="Proteomes" id="UP000269276"/>
    </source>
</evidence>
<feature type="region of interest" description="Disordered" evidence="6">
    <location>
        <begin position="1"/>
        <end position="30"/>
    </location>
</feature>
<feature type="transmembrane region" description="Helical" evidence="7">
    <location>
        <begin position="62"/>
        <end position="82"/>
    </location>
</feature>
<evidence type="ECO:0000313" key="8">
    <source>
        <dbReference type="EMBL" id="RMY66311.1"/>
    </source>
</evidence>
<dbReference type="PANTHER" id="PTHR13234">
    <property type="entry name" value="GAMMA-INTERFERON INDUCIBLE LYSOSOMAL THIOL REDUCTASE GILT"/>
    <property type="match status" value="1"/>
</dbReference>
<keyword evidence="3" id="KW-0964">Secreted</keyword>
<evidence type="ECO:0000256" key="5">
    <source>
        <dbReference type="ARBA" id="ARBA00023180"/>
    </source>
</evidence>
<keyword evidence="7" id="KW-0472">Membrane</keyword>
<evidence type="ECO:0000256" key="3">
    <source>
        <dbReference type="ARBA" id="ARBA00022525"/>
    </source>
</evidence>
<dbReference type="OrthoDB" id="958254at2759"/>
<comment type="caution">
    <text evidence="8">The sequence shown here is derived from an EMBL/GenBank/DDBJ whole genome shotgun (WGS) entry which is preliminary data.</text>
</comment>
<dbReference type="EMBL" id="QWIP01000316">
    <property type="protein sequence ID" value="RMY66311.1"/>
    <property type="molecule type" value="Genomic_DNA"/>
</dbReference>
<evidence type="ECO:0000256" key="7">
    <source>
        <dbReference type="SAM" id="Phobius"/>
    </source>
</evidence>
<reference evidence="8 9" key="1">
    <citation type="journal article" date="2018" name="BMC Genomics">
        <title>Genomic evidence for intraspecific hybridization in a clonal and extremely halotolerant yeast.</title>
        <authorList>
            <person name="Gostincar C."/>
            <person name="Stajich J.E."/>
            <person name="Zupancic J."/>
            <person name="Zalar P."/>
            <person name="Gunde-Cimerman N."/>
        </authorList>
    </citation>
    <scope>NUCLEOTIDE SEQUENCE [LARGE SCALE GENOMIC DNA]</scope>
    <source>
        <strain evidence="8 9">EXF-2682</strain>
    </source>
</reference>
<dbReference type="Proteomes" id="UP000269276">
    <property type="component" value="Unassembled WGS sequence"/>
</dbReference>
<keyword evidence="5" id="KW-0325">Glycoprotein</keyword>
<dbReference type="VEuPathDB" id="FungiDB:BTJ68_12087"/>
<evidence type="ECO:0000256" key="2">
    <source>
        <dbReference type="ARBA" id="ARBA00005679"/>
    </source>
</evidence>
<dbReference type="AlphaFoldDB" id="A0A3M7DPI3"/>
<organism evidence="8 9">
    <name type="scientific">Hortaea werneckii</name>
    <name type="common">Black yeast</name>
    <name type="synonym">Cladosporium werneckii</name>
    <dbReference type="NCBI Taxonomy" id="91943"/>
    <lineage>
        <taxon>Eukaryota</taxon>
        <taxon>Fungi</taxon>
        <taxon>Dikarya</taxon>
        <taxon>Ascomycota</taxon>
        <taxon>Pezizomycotina</taxon>
        <taxon>Dothideomycetes</taxon>
        <taxon>Dothideomycetidae</taxon>
        <taxon>Mycosphaerellales</taxon>
        <taxon>Teratosphaeriaceae</taxon>
        <taxon>Hortaea</taxon>
    </lineage>
</organism>
<comment type="similarity">
    <text evidence="2">Belongs to the GILT family.</text>
</comment>
<name>A0A3M7DPI3_HORWE</name>
<protein>
    <recommendedName>
        <fullName evidence="10">Gamma interferon inducible lysosomal thiol reductase GILT</fullName>
    </recommendedName>
</protein>
<dbReference type="PANTHER" id="PTHR13234:SF8">
    <property type="entry name" value="GAMMA-INTERFERON-INDUCIBLE LYSOSOMAL THIOL REDUCTASE"/>
    <property type="match status" value="1"/>
</dbReference>